<evidence type="ECO:0000313" key="1">
    <source>
        <dbReference type="EMBL" id="SDN87021.1"/>
    </source>
</evidence>
<sequence length="83" mass="9658">MDLKEHLIAHGYDHIDILLIDEEGDQSTVADISLPKVTDLEYKLYLKPESISYHFKEEDPYFEAEQQSESGEGKKIKGFILEW</sequence>
<protein>
    <submittedName>
        <fullName evidence="1">Uncharacterized protein</fullName>
    </submittedName>
</protein>
<reference evidence="2" key="1">
    <citation type="submission" date="2016-10" db="EMBL/GenBank/DDBJ databases">
        <authorList>
            <person name="Varghese N."/>
            <person name="Submissions S."/>
        </authorList>
    </citation>
    <scope>NUCLEOTIDE SEQUENCE [LARGE SCALE GENOMIC DNA]</scope>
    <source>
        <strain evidence="2">CGMCC 1.3703</strain>
    </source>
</reference>
<dbReference type="Proteomes" id="UP000198860">
    <property type="component" value="Unassembled WGS sequence"/>
</dbReference>
<organism evidence="1 2">
    <name type="scientific">Halobacillus aidingensis</name>
    <dbReference type="NCBI Taxonomy" id="240303"/>
    <lineage>
        <taxon>Bacteria</taxon>
        <taxon>Bacillati</taxon>
        <taxon>Bacillota</taxon>
        <taxon>Bacilli</taxon>
        <taxon>Bacillales</taxon>
        <taxon>Bacillaceae</taxon>
        <taxon>Halobacillus</taxon>
    </lineage>
</organism>
<name>A0A1H0EXD1_HALAD</name>
<dbReference type="AlphaFoldDB" id="A0A1H0EXD1"/>
<accession>A0A1H0EXD1</accession>
<proteinExistence type="predicted"/>
<evidence type="ECO:0000313" key="2">
    <source>
        <dbReference type="Proteomes" id="UP000198860"/>
    </source>
</evidence>
<dbReference type="OrthoDB" id="2971118at2"/>
<dbReference type="RefSeq" id="WP_089650762.1">
    <property type="nucleotide sequence ID" value="NZ_FNIZ01000001.1"/>
</dbReference>
<keyword evidence="2" id="KW-1185">Reference proteome</keyword>
<dbReference type="EMBL" id="FNIZ01000001">
    <property type="protein sequence ID" value="SDN87021.1"/>
    <property type="molecule type" value="Genomic_DNA"/>
</dbReference>
<gene>
    <name evidence="1" type="ORF">SAMN05421677_101336</name>
</gene>